<feature type="binding site" evidence="13">
    <location>
        <position position="13"/>
    </location>
    <ligand>
        <name>S-adenosyl-L-methionine</name>
        <dbReference type="ChEBI" id="CHEBI:59789"/>
    </ligand>
</feature>
<dbReference type="GO" id="GO:0006111">
    <property type="term" value="P:regulation of gluconeogenesis"/>
    <property type="evidence" value="ECO:0007669"/>
    <property type="project" value="TreeGrafter"/>
</dbReference>
<dbReference type="GO" id="GO:0042802">
    <property type="term" value="F:identical protein binding"/>
    <property type="evidence" value="ECO:0007669"/>
    <property type="project" value="TreeGrafter"/>
</dbReference>
<dbReference type="GO" id="GO:0051289">
    <property type="term" value="P:protein homotetramerization"/>
    <property type="evidence" value="ECO:0007669"/>
    <property type="project" value="TreeGrafter"/>
</dbReference>
<dbReference type="GO" id="GO:1904047">
    <property type="term" value="F:S-adenosyl-L-methionine binding"/>
    <property type="evidence" value="ECO:0007669"/>
    <property type="project" value="TreeGrafter"/>
</dbReference>
<reference evidence="15 16" key="1">
    <citation type="journal article" date="2022" name="Nat. Ecol. Evol.">
        <title>A masculinizing supergene underlies an exaggerated male reproductive morph in a spider.</title>
        <authorList>
            <person name="Hendrickx F."/>
            <person name="De Corte Z."/>
            <person name="Sonet G."/>
            <person name="Van Belleghem S.M."/>
            <person name="Kostlbacher S."/>
            <person name="Vangestel C."/>
        </authorList>
    </citation>
    <scope>NUCLEOTIDE SEQUENCE [LARGE SCALE GENOMIC DNA]</scope>
    <source>
        <strain evidence="15">W744_W776</strain>
    </source>
</reference>
<dbReference type="GO" id="GO:0017174">
    <property type="term" value="F:glycine N-methyltransferase activity"/>
    <property type="evidence" value="ECO:0007669"/>
    <property type="project" value="UniProtKB-EC"/>
</dbReference>
<dbReference type="GO" id="GO:0005829">
    <property type="term" value="C:cytosol"/>
    <property type="evidence" value="ECO:0007669"/>
    <property type="project" value="TreeGrafter"/>
</dbReference>
<keyword evidence="16" id="KW-1185">Reference proteome</keyword>
<keyword evidence="6" id="KW-0597">Phosphoprotein</keyword>
<dbReference type="InterPro" id="IPR014369">
    <property type="entry name" value="Gly/Sar_N_MeTrfase"/>
</dbReference>
<evidence type="ECO:0000256" key="5">
    <source>
        <dbReference type="ARBA" id="ARBA00022490"/>
    </source>
</evidence>
<dbReference type="InterPro" id="IPR029063">
    <property type="entry name" value="SAM-dependent_MTases_sf"/>
</dbReference>
<dbReference type="GO" id="GO:0046500">
    <property type="term" value="P:S-adenosylmethionine metabolic process"/>
    <property type="evidence" value="ECO:0007669"/>
    <property type="project" value="TreeGrafter"/>
</dbReference>
<dbReference type="GO" id="GO:0005542">
    <property type="term" value="F:folic acid binding"/>
    <property type="evidence" value="ECO:0007669"/>
    <property type="project" value="UniProtKB-KW"/>
</dbReference>
<feature type="binding site" evidence="13">
    <location>
        <position position="23"/>
    </location>
    <ligand>
        <name>S-adenosyl-L-methionine</name>
        <dbReference type="ChEBI" id="CHEBI:59789"/>
    </ligand>
</feature>
<dbReference type="Gene3D" id="3.30.46.10">
    <property type="entry name" value="Glycine N-methyltransferase, chain A, domain 1"/>
    <property type="match status" value="1"/>
</dbReference>
<dbReference type="GO" id="GO:0006730">
    <property type="term" value="P:one-carbon metabolic process"/>
    <property type="evidence" value="ECO:0007669"/>
    <property type="project" value="TreeGrafter"/>
</dbReference>
<evidence type="ECO:0000256" key="13">
    <source>
        <dbReference type="PIRSR" id="PIRSR000385-2"/>
    </source>
</evidence>
<dbReference type="Proteomes" id="UP000827092">
    <property type="component" value="Unassembled WGS sequence"/>
</dbReference>
<dbReference type="GO" id="GO:0032259">
    <property type="term" value="P:methylation"/>
    <property type="evidence" value="ECO:0007669"/>
    <property type="project" value="UniProtKB-KW"/>
</dbReference>
<evidence type="ECO:0000256" key="2">
    <source>
        <dbReference type="ARBA" id="ARBA00011881"/>
    </source>
</evidence>
<proteinExistence type="inferred from homology"/>
<evidence type="ECO:0000256" key="4">
    <source>
        <dbReference type="ARBA" id="ARBA00019972"/>
    </source>
</evidence>
<dbReference type="GO" id="GO:0016594">
    <property type="term" value="F:glycine binding"/>
    <property type="evidence" value="ECO:0007669"/>
    <property type="project" value="TreeGrafter"/>
</dbReference>
<dbReference type="GO" id="GO:0046498">
    <property type="term" value="P:S-adenosylhomocysteine metabolic process"/>
    <property type="evidence" value="ECO:0007669"/>
    <property type="project" value="TreeGrafter"/>
</dbReference>
<keyword evidence="5" id="KW-0963">Cytoplasm</keyword>
<dbReference type="EC" id="2.1.1.20" evidence="3"/>
<evidence type="ECO:0000256" key="11">
    <source>
        <dbReference type="ARBA" id="ARBA00048261"/>
    </source>
</evidence>
<organism evidence="15 16">
    <name type="scientific">Oedothorax gibbosus</name>
    <dbReference type="NCBI Taxonomy" id="931172"/>
    <lineage>
        <taxon>Eukaryota</taxon>
        <taxon>Metazoa</taxon>
        <taxon>Ecdysozoa</taxon>
        <taxon>Arthropoda</taxon>
        <taxon>Chelicerata</taxon>
        <taxon>Arachnida</taxon>
        <taxon>Araneae</taxon>
        <taxon>Araneomorphae</taxon>
        <taxon>Entelegynae</taxon>
        <taxon>Araneoidea</taxon>
        <taxon>Linyphiidae</taxon>
        <taxon>Erigoninae</taxon>
        <taxon>Oedothorax</taxon>
    </lineage>
</organism>
<dbReference type="SUPFAM" id="SSF53335">
    <property type="entry name" value="S-adenosyl-L-methionine-dependent methyltransferases"/>
    <property type="match status" value="1"/>
</dbReference>
<feature type="domain" description="Methyltransferase" evidence="14">
    <location>
        <begin position="45"/>
        <end position="149"/>
    </location>
</feature>
<keyword evidence="9 12" id="KW-0949">S-adenosyl-L-methionine</keyword>
<evidence type="ECO:0000256" key="12">
    <source>
        <dbReference type="PIRNR" id="PIRNR000385"/>
    </source>
</evidence>
<comment type="similarity">
    <text evidence="12">Belongs to the class I-like SAM-binding methyltransferase superfamily. Glycine N-methyltransferase family.</text>
</comment>
<keyword evidence="8 12" id="KW-0808">Transferase</keyword>
<accession>A0AAV6U1U2</accession>
<comment type="caution">
    <text evidence="15">The sequence shown here is derived from an EMBL/GenBank/DDBJ whole genome shotgun (WGS) entry which is preliminary data.</text>
</comment>
<name>A0AAV6U1U2_9ARAC</name>
<dbReference type="Gene3D" id="3.40.50.150">
    <property type="entry name" value="Vaccinia Virus protein VP39"/>
    <property type="match status" value="1"/>
</dbReference>
<evidence type="ECO:0000256" key="6">
    <source>
        <dbReference type="ARBA" id="ARBA00022553"/>
    </source>
</evidence>
<sequence length="275" mass="31682">MDAQADAIVADGWDNYIGDVDHRLANYAEFLVEFLKKKNSRHIYMDAACGTGIDSIMLLENGFKVTSVDSSDNMVKLTLKKRWKRREERAFNEWVIQKADWLTLPQKLAKPDKGFDAIICIGNSITYLLDMGDIQLAIQNFHYMLKPGGWLIIDHRNYGAILVSGCWPKTNIYFNGKIFNDNTVENTSKLIIRDVCVGVSSDKETDLSNYTKENGTSHKKKFRFINFPLQLKDFTRDLKEVFGKGSKYEVYGDYKPLESFENPAFFIHFIQKNEL</sequence>
<evidence type="ECO:0000313" key="15">
    <source>
        <dbReference type="EMBL" id="KAG8177898.1"/>
    </source>
</evidence>
<feature type="binding site" evidence="13">
    <location>
        <position position="48"/>
    </location>
    <ligand>
        <name>S-adenosyl-L-methionine</name>
        <dbReference type="ChEBI" id="CHEBI:59789"/>
    </ligand>
</feature>
<comment type="catalytic activity">
    <reaction evidence="11">
        <text>glycine + S-adenosyl-L-methionine = sarcosine + S-adenosyl-L-homocysteine + H(+)</text>
        <dbReference type="Rhea" id="RHEA:19937"/>
        <dbReference type="ChEBI" id="CHEBI:15378"/>
        <dbReference type="ChEBI" id="CHEBI:57305"/>
        <dbReference type="ChEBI" id="CHEBI:57433"/>
        <dbReference type="ChEBI" id="CHEBI:57856"/>
        <dbReference type="ChEBI" id="CHEBI:59789"/>
        <dbReference type="EC" id="2.1.1.20"/>
    </reaction>
    <physiologicalReaction direction="left-to-right" evidence="11">
        <dbReference type="Rhea" id="RHEA:19938"/>
    </physiologicalReaction>
</comment>
<protein>
    <recommendedName>
        <fullName evidence="4">Glycine N-methyltransferase</fullName>
        <ecNumber evidence="3">2.1.1.20</ecNumber>
    </recommendedName>
</protein>
<evidence type="ECO:0000256" key="3">
    <source>
        <dbReference type="ARBA" id="ARBA00011999"/>
    </source>
</evidence>
<evidence type="ECO:0000259" key="14">
    <source>
        <dbReference type="Pfam" id="PF13649"/>
    </source>
</evidence>
<dbReference type="PROSITE" id="PS51600">
    <property type="entry name" value="SAM_GNMT"/>
    <property type="match status" value="1"/>
</dbReference>
<feature type="binding site" evidence="13">
    <location>
        <position position="69"/>
    </location>
    <ligand>
        <name>S-adenosyl-L-methionine</name>
        <dbReference type="ChEBI" id="CHEBI:59789"/>
    </ligand>
</feature>
<feature type="binding site" evidence="13">
    <location>
        <begin position="100"/>
        <end position="101"/>
    </location>
    <ligand>
        <name>S-adenosyl-L-methionine</name>
        <dbReference type="ChEBI" id="CHEBI:59789"/>
    </ligand>
</feature>
<dbReference type="EMBL" id="JAFNEN010000738">
    <property type="protein sequence ID" value="KAG8177898.1"/>
    <property type="molecule type" value="Genomic_DNA"/>
</dbReference>
<dbReference type="FunFam" id="3.40.50.150:FF:000113">
    <property type="entry name" value="Glycine N-methyltransferase"/>
    <property type="match status" value="1"/>
</dbReference>
<evidence type="ECO:0000256" key="7">
    <source>
        <dbReference type="ARBA" id="ARBA00022603"/>
    </source>
</evidence>
<evidence type="ECO:0000313" key="16">
    <source>
        <dbReference type="Proteomes" id="UP000827092"/>
    </source>
</evidence>
<comment type="subcellular location">
    <subcellularLocation>
        <location evidence="1">Cytoplasm</location>
    </subcellularLocation>
</comment>
<dbReference type="PIRSF" id="PIRSF000385">
    <property type="entry name" value="Gly_N-mtase"/>
    <property type="match status" value="1"/>
</dbReference>
<keyword evidence="7 12" id="KW-0489">Methyltransferase</keyword>
<dbReference type="GO" id="GO:1901052">
    <property type="term" value="P:sarcosine metabolic process"/>
    <property type="evidence" value="ECO:0007669"/>
    <property type="project" value="TreeGrafter"/>
</dbReference>
<dbReference type="InterPro" id="IPR041698">
    <property type="entry name" value="Methyltransf_25"/>
</dbReference>
<dbReference type="CDD" id="cd02440">
    <property type="entry name" value="AdoMet_MTases"/>
    <property type="match status" value="1"/>
</dbReference>
<gene>
    <name evidence="15" type="ORF">JTE90_024607</name>
</gene>
<dbReference type="AlphaFoldDB" id="A0AAV6U1U2"/>
<evidence type="ECO:0000256" key="10">
    <source>
        <dbReference type="ARBA" id="ARBA00022954"/>
    </source>
</evidence>
<evidence type="ECO:0000256" key="9">
    <source>
        <dbReference type="ARBA" id="ARBA00022691"/>
    </source>
</evidence>
<evidence type="ECO:0000256" key="8">
    <source>
        <dbReference type="ARBA" id="ARBA00022679"/>
    </source>
</evidence>
<evidence type="ECO:0000256" key="1">
    <source>
        <dbReference type="ARBA" id="ARBA00004496"/>
    </source>
</evidence>
<dbReference type="PANTHER" id="PTHR16458:SF2">
    <property type="entry name" value="GLYCINE N-METHYLTRANSFERASE"/>
    <property type="match status" value="1"/>
</dbReference>
<dbReference type="Pfam" id="PF13649">
    <property type="entry name" value="Methyltransf_25"/>
    <property type="match status" value="1"/>
</dbReference>
<dbReference type="PANTHER" id="PTHR16458">
    <property type="entry name" value="GLYCINE N-METHYLTRANSFERASE"/>
    <property type="match status" value="1"/>
</dbReference>
<comment type="subunit">
    <text evidence="2">Homotetramer.</text>
</comment>
<keyword evidence="10" id="KW-0290">Folate-binding</keyword>